<accession>M7C6M7</accession>
<dbReference type="AlphaFoldDB" id="M7C6M7"/>
<gene>
    <name evidence="1" type="ORF">UY3_02575</name>
</gene>
<organism evidence="1 2">
    <name type="scientific">Chelonia mydas</name>
    <name type="common">Green sea-turtle</name>
    <name type="synonym">Chelonia agassizi</name>
    <dbReference type="NCBI Taxonomy" id="8469"/>
    <lineage>
        <taxon>Eukaryota</taxon>
        <taxon>Metazoa</taxon>
        <taxon>Chordata</taxon>
        <taxon>Craniata</taxon>
        <taxon>Vertebrata</taxon>
        <taxon>Euteleostomi</taxon>
        <taxon>Archelosauria</taxon>
        <taxon>Testudinata</taxon>
        <taxon>Testudines</taxon>
        <taxon>Cryptodira</taxon>
        <taxon>Durocryptodira</taxon>
        <taxon>Americhelydia</taxon>
        <taxon>Chelonioidea</taxon>
        <taxon>Cheloniidae</taxon>
        <taxon>Chelonia</taxon>
    </lineage>
</organism>
<dbReference type="EMBL" id="KB514364">
    <property type="protein sequence ID" value="EMP40173.1"/>
    <property type="molecule type" value="Genomic_DNA"/>
</dbReference>
<evidence type="ECO:0000313" key="2">
    <source>
        <dbReference type="Proteomes" id="UP000031443"/>
    </source>
</evidence>
<proteinExistence type="predicted"/>
<sequence length="124" mass="14009">MRRGKEMQLQKLGAISVGEIENGDESRLEEKEAQENPEMTKGFVDVTHDVETRTEVTISYREGEGELQGVEDLFSGNQKPGYRGGMGPFFSVFNFRYKIFSKYCSGILQIKDLGTAYTEVLLLL</sequence>
<dbReference type="Proteomes" id="UP000031443">
    <property type="component" value="Unassembled WGS sequence"/>
</dbReference>
<evidence type="ECO:0000313" key="1">
    <source>
        <dbReference type="EMBL" id="EMP40173.1"/>
    </source>
</evidence>
<keyword evidence="2" id="KW-1185">Reference proteome</keyword>
<protein>
    <submittedName>
        <fullName evidence="1">Uncharacterized protein</fullName>
    </submittedName>
</protein>
<name>M7C6M7_CHEMY</name>
<reference evidence="2" key="1">
    <citation type="journal article" date="2013" name="Nat. Genet.">
        <title>The draft genomes of soft-shell turtle and green sea turtle yield insights into the development and evolution of the turtle-specific body plan.</title>
        <authorList>
            <person name="Wang Z."/>
            <person name="Pascual-Anaya J."/>
            <person name="Zadissa A."/>
            <person name="Li W."/>
            <person name="Niimura Y."/>
            <person name="Huang Z."/>
            <person name="Li C."/>
            <person name="White S."/>
            <person name="Xiong Z."/>
            <person name="Fang D."/>
            <person name="Wang B."/>
            <person name="Ming Y."/>
            <person name="Chen Y."/>
            <person name="Zheng Y."/>
            <person name="Kuraku S."/>
            <person name="Pignatelli M."/>
            <person name="Herrero J."/>
            <person name="Beal K."/>
            <person name="Nozawa M."/>
            <person name="Li Q."/>
            <person name="Wang J."/>
            <person name="Zhang H."/>
            <person name="Yu L."/>
            <person name="Shigenobu S."/>
            <person name="Wang J."/>
            <person name="Liu J."/>
            <person name="Flicek P."/>
            <person name="Searle S."/>
            <person name="Wang J."/>
            <person name="Kuratani S."/>
            <person name="Yin Y."/>
            <person name="Aken B."/>
            <person name="Zhang G."/>
            <person name="Irie N."/>
        </authorList>
    </citation>
    <scope>NUCLEOTIDE SEQUENCE [LARGE SCALE GENOMIC DNA]</scope>
</reference>